<comment type="caution">
    <text evidence="8">The sequence shown here is derived from an EMBL/GenBank/DDBJ whole genome shotgun (WGS) entry which is preliminary data.</text>
</comment>
<evidence type="ECO:0000259" key="5">
    <source>
        <dbReference type="PROSITE" id="PS51746"/>
    </source>
</evidence>
<dbReference type="GO" id="GO:0004722">
    <property type="term" value="F:protein serine/threonine phosphatase activity"/>
    <property type="evidence" value="ECO:0007669"/>
    <property type="project" value="InterPro"/>
</dbReference>
<dbReference type="InterPro" id="IPR036457">
    <property type="entry name" value="PPM-type-like_dom_sf"/>
</dbReference>
<proteinExistence type="inferred from homology"/>
<dbReference type="EMBL" id="NCKU01005850">
    <property type="protein sequence ID" value="RWS04104.1"/>
    <property type="molecule type" value="Genomic_DNA"/>
</dbReference>
<evidence type="ECO:0000256" key="2">
    <source>
        <dbReference type="ARBA" id="ARBA00022801"/>
    </source>
</evidence>
<dbReference type="PANTHER" id="PTHR47992">
    <property type="entry name" value="PROTEIN PHOSPHATASE"/>
    <property type="match status" value="1"/>
</dbReference>
<dbReference type="SMART" id="SM00331">
    <property type="entry name" value="PP2C_SIG"/>
    <property type="match status" value="1"/>
</dbReference>
<reference evidence="8" key="2">
    <citation type="submission" date="2018-11" db="EMBL/GenBank/DDBJ databases">
        <title>Trombidioid mite genomics.</title>
        <authorList>
            <person name="Dong X."/>
        </authorList>
    </citation>
    <scope>NUCLEOTIDE SEQUENCE</scope>
    <source>
        <strain evidence="8">UoL-WK</strain>
    </source>
</reference>
<dbReference type="AlphaFoldDB" id="A0A3S3RQ09"/>
<sequence length="261" mass="28942">FKQLKPDLLYFGVFDGHGGSACSQFVNENMHKYINYWLTKGHSDLEDILQRSFLEINNAFAHYSTYSVKEGSLSGTTAVVCLIRNNVELVVAHVGDSRALLCRNGNAKKLTIDHNANLTTETQRIIKSGGRIELNNSGTGLVNGRLAMTRSIGDFDLKPFGVIALPDTRSYEIKHGKDAFLILTSDGVNFVMNDQEVVNSVNRCRDAQEAAQFVVDQALHYGCEDNATVVVVPFGAWGKFKSLSSNLMYSFGREICKSNRF</sequence>
<dbReference type="InterPro" id="IPR001932">
    <property type="entry name" value="PPM-type_phosphatase-like_dom"/>
</dbReference>
<evidence type="ECO:0000313" key="6">
    <source>
        <dbReference type="EMBL" id="RWS03542.1"/>
    </source>
</evidence>
<reference evidence="8 9" key="1">
    <citation type="journal article" date="2018" name="Gigascience">
        <title>Genomes of trombidid mites reveal novel predicted allergens and laterally-transferred genes associated with secondary metabolism.</title>
        <authorList>
            <person name="Dong X."/>
            <person name="Chaisiri K."/>
            <person name="Xia D."/>
            <person name="Armstrong S.D."/>
            <person name="Fang Y."/>
            <person name="Donnelly M.J."/>
            <person name="Kadowaki T."/>
            <person name="McGarry J.W."/>
            <person name="Darby A.C."/>
            <person name="Makepeace B.L."/>
        </authorList>
    </citation>
    <scope>NUCLEOTIDE SEQUENCE [LARGE SCALE GENOMIC DNA]</scope>
    <source>
        <strain evidence="8">UoL-WK</strain>
    </source>
</reference>
<dbReference type="InterPro" id="IPR000222">
    <property type="entry name" value="PP2C_BS"/>
</dbReference>
<dbReference type="GO" id="GO:0046872">
    <property type="term" value="F:metal ion binding"/>
    <property type="evidence" value="ECO:0007669"/>
    <property type="project" value="UniProtKB-KW"/>
</dbReference>
<dbReference type="PROSITE" id="PS51746">
    <property type="entry name" value="PPM_2"/>
    <property type="match status" value="1"/>
</dbReference>
<keyword evidence="2 4" id="KW-0378">Hydrolase</keyword>
<dbReference type="EMBL" id="NCKU01006396">
    <property type="protein sequence ID" value="RWS03542.1"/>
    <property type="molecule type" value="Genomic_DNA"/>
</dbReference>
<feature type="domain" description="PPM-type phosphatase" evidence="5">
    <location>
        <begin position="1"/>
        <end position="234"/>
    </location>
</feature>
<accession>A0A3S3RQ09</accession>
<keyword evidence="3 4" id="KW-0904">Protein phosphatase</keyword>
<evidence type="ECO:0000256" key="3">
    <source>
        <dbReference type="ARBA" id="ARBA00022912"/>
    </source>
</evidence>
<dbReference type="Pfam" id="PF00481">
    <property type="entry name" value="PP2C"/>
    <property type="match status" value="1"/>
</dbReference>
<evidence type="ECO:0000313" key="9">
    <source>
        <dbReference type="Proteomes" id="UP000285301"/>
    </source>
</evidence>
<dbReference type="Proteomes" id="UP000285301">
    <property type="component" value="Unassembled WGS sequence"/>
</dbReference>
<dbReference type="STRING" id="1965070.A0A3S3RQ09"/>
<dbReference type="EMBL" id="NCKU01005677">
    <property type="protein sequence ID" value="RWS04280.1"/>
    <property type="molecule type" value="Genomic_DNA"/>
</dbReference>
<feature type="non-terminal residue" evidence="8">
    <location>
        <position position="1"/>
    </location>
</feature>
<evidence type="ECO:0000313" key="8">
    <source>
        <dbReference type="EMBL" id="RWS04280.1"/>
    </source>
</evidence>
<evidence type="ECO:0000256" key="4">
    <source>
        <dbReference type="RuleBase" id="RU003465"/>
    </source>
</evidence>
<evidence type="ECO:0000313" key="7">
    <source>
        <dbReference type="EMBL" id="RWS04104.1"/>
    </source>
</evidence>
<keyword evidence="1" id="KW-0479">Metal-binding</keyword>
<dbReference type="SMART" id="SM00332">
    <property type="entry name" value="PP2Cc"/>
    <property type="match status" value="1"/>
</dbReference>
<dbReference type="Gene3D" id="3.60.40.10">
    <property type="entry name" value="PPM-type phosphatase domain"/>
    <property type="match status" value="1"/>
</dbReference>
<comment type="similarity">
    <text evidence="4">Belongs to the PP2C family.</text>
</comment>
<gene>
    <name evidence="7" type="ORF">B4U79_02228</name>
    <name evidence="6" type="ORF">B4U79_03036</name>
    <name evidence="8" type="ORF">B4U79_08144</name>
</gene>
<dbReference type="SUPFAM" id="SSF81606">
    <property type="entry name" value="PP2C-like"/>
    <property type="match status" value="1"/>
</dbReference>
<dbReference type="PROSITE" id="PS01032">
    <property type="entry name" value="PPM_1"/>
    <property type="match status" value="1"/>
</dbReference>
<keyword evidence="9" id="KW-1185">Reference proteome</keyword>
<name>A0A3S3RQ09_9ACAR</name>
<organism evidence="8 9">
    <name type="scientific">Dinothrombium tinctorium</name>
    <dbReference type="NCBI Taxonomy" id="1965070"/>
    <lineage>
        <taxon>Eukaryota</taxon>
        <taxon>Metazoa</taxon>
        <taxon>Ecdysozoa</taxon>
        <taxon>Arthropoda</taxon>
        <taxon>Chelicerata</taxon>
        <taxon>Arachnida</taxon>
        <taxon>Acari</taxon>
        <taxon>Acariformes</taxon>
        <taxon>Trombidiformes</taxon>
        <taxon>Prostigmata</taxon>
        <taxon>Anystina</taxon>
        <taxon>Parasitengona</taxon>
        <taxon>Trombidioidea</taxon>
        <taxon>Trombidiidae</taxon>
        <taxon>Dinothrombium</taxon>
    </lineage>
</organism>
<evidence type="ECO:0000256" key="1">
    <source>
        <dbReference type="ARBA" id="ARBA00022723"/>
    </source>
</evidence>
<dbReference type="InterPro" id="IPR015655">
    <property type="entry name" value="PP2C"/>
</dbReference>
<dbReference type="OrthoDB" id="416093at2759"/>
<protein>
    <submittedName>
        <fullName evidence="8">Protein phosphatase 1K-like protein</fullName>
    </submittedName>
</protein>
<dbReference type="CDD" id="cd00143">
    <property type="entry name" value="PP2Cc"/>
    <property type="match status" value="1"/>
</dbReference>